<feature type="compositionally biased region" description="Acidic residues" evidence="9">
    <location>
        <begin position="1295"/>
        <end position="1304"/>
    </location>
</feature>
<dbReference type="GO" id="GO:0005509">
    <property type="term" value="F:calcium ion binding"/>
    <property type="evidence" value="ECO:0007669"/>
    <property type="project" value="InterPro"/>
</dbReference>
<comment type="caution">
    <text evidence="11">The sequence shown here is derived from an EMBL/GenBank/DDBJ whole genome shotgun (WGS) entry which is preliminary data.</text>
</comment>
<evidence type="ECO:0000256" key="9">
    <source>
        <dbReference type="SAM" id="MobiDB-lite"/>
    </source>
</evidence>
<dbReference type="PANTHER" id="PTHR38340">
    <property type="entry name" value="S-LAYER PROTEIN"/>
    <property type="match status" value="1"/>
</dbReference>
<dbReference type="PROSITE" id="PS00330">
    <property type="entry name" value="HEMOLYSIN_CALCIUM"/>
    <property type="match status" value="11"/>
</dbReference>
<dbReference type="InterPro" id="IPR011049">
    <property type="entry name" value="Serralysin-like_metalloprot_C"/>
</dbReference>
<dbReference type="InterPro" id="IPR050557">
    <property type="entry name" value="RTX_toxin/Mannuronan_C5-epim"/>
</dbReference>
<evidence type="ECO:0000256" key="5">
    <source>
        <dbReference type="ARBA" id="ARBA00022737"/>
    </source>
</evidence>
<proteinExistence type="predicted"/>
<evidence type="ECO:0000256" key="6">
    <source>
        <dbReference type="ARBA" id="ARBA00022837"/>
    </source>
</evidence>
<evidence type="ECO:0000259" key="10">
    <source>
        <dbReference type="Pfam" id="PF06594"/>
    </source>
</evidence>
<dbReference type="EMBL" id="LJQM01000170">
    <property type="protein sequence ID" value="KPX43562.1"/>
    <property type="molecule type" value="Genomic_DNA"/>
</dbReference>
<dbReference type="PANTHER" id="PTHR38340:SF1">
    <property type="entry name" value="S-LAYER PROTEIN"/>
    <property type="match status" value="1"/>
</dbReference>
<dbReference type="GO" id="GO:0090729">
    <property type="term" value="F:toxin activity"/>
    <property type="evidence" value="ECO:0007669"/>
    <property type="project" value="UniProtKB-KW"/>
</dbReference>
<organism evidence="11 12">
    <name type="scientific">Pseudomonas syringae pv. helianthi</name>
    <dbReference type="NCBI Taxonomy" id="251654"/>
    <lineage>
        <taxon>Bacteria</taxon>
        <taxon>Pseudomonadati</taxon>
        <taxon>Pseudomonadota</taxon>
        <taxon>Gammaproteobacteria</taxon>
        <taxon>Pseudomonadales</taxon>
        <taxon>Pseudomonadaceae</taxon>
        <taxon>Pseudomonas</taxon>
    </lineage>
</organism>
<evidence type="ECO:0000256" key="3">
    <source>
        <dbReference type="ARBA" id="ARBA00022525"/>
    </source>
</evidence>
<comment type="subcellular location">
    <subcellularLocation>
        <location evidence="1">Membrane</location>
    </subcellularLocation>
    <subcellularLocation>
        <location evidence="2">Secreted</location>
    </subcellularLocation>
</comment>
<evidence type="ECO:0000256" key="2">
    <source>
        <dbReference type="ARBA" id="ARBA00004613"/>
    </source>
</evidence>
<sequence>MKAVIGKVALGMTTGEIVAQIANGPLTALGAATYQETVAGYLDPSSVDGYTYNPTDESWYAFPPSAISESWRERATLEQKAGFDLTRHFRMEHNRREETGPEKTANDRMNKEFEKGLGFVPQKDPLALDLDGDGIETLSTTSGVKFDFEGLGIKVTTGWVSPDDGILALDINNNGIIDNGSELFGVYTRLQDGSLAKDGFDALGSVDSNRDAIFDAQDLEFSKALVWRDLNSDGVSQSNEMSSLLESGVLAVNLKSSISSEDSNGNLISATGSFVRTDQTTSSVGGKLSLAVNLDLAQDSHRTEFADSVPVDGGLIKLPNIDGSGRVRDLHESASLSSTLKELLVRTSSETDGATQKQLTDELIYEWARTSDSKTIQETLQSLSSETQKISFNYSWVRDDRPPTENELKLAAYIEQLNVLEAFNNFKVLNFTLSERPDKSLVLTTTTGMLSSTTVVTSTEGIISVDEKIFNFDAQQKALFTSAYTELFQSTFSQIALQTRLLQYIEQVDLNVVNGVIQKDYTDVVKLLEVNYANSKSEATSDLLDIATIFGGGASSWVKLISSWSISANSPGYRTTLGTNNADTFFLDSAGGVAEGLGGFDSIEGSSGKDIILGGGDNDYINGRDGNDIIDGGTGDDRLIGGLGSDTFTFSIGDGRDLIAAEFRNDTDVETVAFGEGIERDMLIFSRSYFDLIVRIGTEDQLTISEFFNASTIYSQVQSFHFNNGDILSADEVKLSLLLPGENRPVIIGYASDDLINGEDGDQRISGAGGNDVLFGGAGADTIDGDEGNDILDGGTGNDTLSGGSGSDIYNFGVGYGQDVTYDGRREPGSKDVLLIKGSLTLEDIIFSRTDYNMTVGLKAEPDTFTFYNFYDSDGLVNGYLISEIQFASGGKLDLEQISSQINTPTEASNRLHGDQGNNEINGLGGDDYIYGHAGNDVLDGGLGKDTLEGGDGNDTLIGGGGRNILSGGNGSDTYIYRGDSGQDTIRNLDISEARQDSLILENLLPDQVRLVKWGDDLVITPYDRSVYLVNIQQFFNGGYSKTHKIDQITFADGTKYDIARMMTEINKGTSSSETLIGTSDAEELFGLGGNDDIFAGAGNDFLYGGDGWDRLFGEAGDDTFDGGSGNDLMFGGEGFDTFILSRDGGIDSAPERNAPIRIQVSAGISPSEVLVSLHSGLVVTIAGTEDKIRSFWESDNPKDVMGETEVIFADGTRWGREELIERAAMASELDDYLVGTDIRDIINGLGGNDFIEGRNGGDNLIGGLGDDSLIGQAGDDVLNGGSGNDSLDGGAGDDYLDGGEGDDGYTDLEGKNTYVFGEGHDWIGERSDSTLIELRDYSISELSFTREGMNLAIKSFDKTTSMKIHNYFQSTQSPESTTLTFADSSETVSYDFKIISSLVEGAKIGTERQDNLYGGLYDDKMYGLGGDDNLYGYGGRDYLNGGRGNDLLSGGTGDDEIIGGAGDNTIFYQRNDGVDTVYQDADSNILSLGKDIKFNALGFYRSDDNLIVRVDEKPDQQVKVIDFFGNPNNSFKGVVLEDGTVLSEQWLTGSAVPEPSASADFLPENIFTGTDGDDLLTGGDDDDFLFGGAGNDFLAGGLGNDIYQINASLGHTIIHDIGGTNDVLLFNNLSGGAIINYYKTNQDFILEFNQGASKVEIKDFFANNGSEIESFSFAEGQVPGSTFLDPSIIW</sequence>
<dbReference type="Pfam" id="PF00353">
    <property type="entry name" value="HemolysinCabind"/>
    <property type="match status" value="9"/>
</dbReference>
<reference evidence="11 12" key="1">
    <citation type="submission" date="2015-09" db="EMBL/GenBank/DDBJ databases">
        <title>Genome announcement of multiple Pseudomonas syringae strains.</title>
        <authorList>
            <person name="Thakur S."/>
            <person name="Wang P.W."/>
            <person name="Gong Y."/>
            <person name="Weir B.S."/>
            <person name="Guttman D.S."/>
        </authorList>
    </citation>
    <scope>NUCLEOTIDE SEQUENCE [LARGE SCALE GENOMIC DNA]</scope>
    <source>
        <strain evidence="11 12">ICMP4531</strain>
    </source>
</reference>
<dbReference type="PRINTS" id="PR01488">
    <property type="entry name" value="RTXTOXINA"/>
</dbReference>
<dbReference type="PATRIC" id="fig|251654.3.peg.5394"/>
<keyword evidence="5" id="KW-0677">Repeat</keyword>
<dbReference type="SUPFAM" id="SSF51120">
    <property type="entry name" value="beta-Roll"/>
    <property type="match status" value="7"/>
</dbReference>
<dbReference type="GO" id="GO:0016020">
    <property type="term" value="C:membrane"/>
    <property type="evidence" value="ECO:0007669"/>
    <property type="project" value="UniProtKB-SubCell"/>
</dbReference>
<dbReference type="InterPro" id="IPR010566">
    <property type="entry name" value="Haemolys_ca-bd"/>
</dbReference>
<dbReference type="Gene3D" id="2.150.10.10">
    <property type="entry name" value="Serralysin-like metalloprotease, C-terminal"/>
    <property type="match status" value="6"/>
</dbReference>
<keyword evidence="8" id="KW-0472">Membrane</keyword>
<dbReference type="Pfam" id="PF06594">
    <property type="entry name" value="HCBP_related"/>
    <property type="match status" value="1"/>
</dbReference>
<evidence type="ECO:0000256" key="1">
    <source>
        <dbReference type="ARBA" id="ARBA00004370"/>
    </source>
</evidence>
<evidence type="ECO:0000313" key="11">
    <source>
        <dbReference type="EMBL" id="KPX43562.1"/>
    </source>
</evidence>
<evidence type="ECO:0000313" key="12">
    <source>
        <dbReference type="Proteomes" id="UP000050557"/>
    </source>
</evidence>
<feature type="domain" description="Haemolysin-type calcium binding-related" evidence="10">
    <location>
        <begin position="1030"/>
        <end position="1060"/>
    </location>
</feature>
<dbReference type="InterPro" id="IPR003995">
    <property type="entry name" value="RTX_toxin_determinant-A"/>
</dbReference>
<dbReference type="PRINTS" id="PR00313">
    <property type="entry name" value="CABNDNGRPT"/>
</dbReference>
<keyword evidence="3" id="KW-0964">Secreted</keyword>
<protein>
    <submittedName>
        <fullName evidence="11">Putative calcium-binding hemolysin protein</fullName>
    </submittedName>
</protein>
<accession>A0A0P9VZM2</accession>
<keyword evidence="6" id="KW-0106">Calcium</keyword>
<name>A0A0P9VZM2_9PSED</name>
<evidence type="ECO:0000256" key="8">
    <source>
        <dbReference type="ARBA" id="ARBA00023136"/>
    </source>
</evidence>
<keyword evidence="4" id="KW-0800">Toxin</keyword>
<dbReference type="InterPro" id="IPR001343">
    <property type="entry name" value="Hemolysn_Ca-bd"/>
</dbReference>
<keyword evidence="7" id="KW-0843">Virulence</keyword>
<dbReference type="InterPro" id="IPR018511">
    <property type="entry name" value="Hemolysin-typ_Ca-bd_CS"/>
</dbReference>
<evidence type="ECO:0000256" key="7">
    <source>
        <dbReference type="ARBA" id="ARBA00023026"/>
    </source>
</evidence>
<dbReference type="GO" id="GO:0005576">
    <property type="term" value="C:extracellular region"/>
    <property type="evidence" value="ECO:0007669"/>
    <property type="project" value="UniProtKB-SubCell"/>
</dbReference>
<dbReference type="Proteomes" id="UP000050557">
    <property type="component" value="Unassembled WGS sequence"/>
</dbReference>
<dbReference type="RefSeq" id="WP_054986940.1">
    <property type="nucleotide sequence ID" value="NZ_CP092918.1"/>
</dbReference>
<evidence type="ECO:0000256" key="4">
    <source>
        <dbReference type="ARBA" id="ARBA00022656"/>
    </source>
</evidence>
<feature type="region of interest" description="Disordered" evidence="9">
    <location>
        <begin position="1276"/>
        <end position="1304"/>
    </location>
</feature>
<gene>
    <name evidence="11" type="ORF">ALO68_04050</name>
</gene>